<gene>
    <name evidence="12" type="ORF">MKK02DRAFT_43602</name>
</gene>
<feature type="domain" description="DALR anticodon binding" evidence="11">
    <location>
        <begin position="505"/>
        <end position="624"/>
    </location>
</feature>
<proteinExistence type="inferred from homology"/>
<dbReference type="GO" id="GO:0005739">
    <property type="term" value="C:mitochondrion"/>
    <property type="evidence" value="ECO:0007669"/>
    <property type="project" value="TreeGrafter"/>
</dbReference>
<dbReference type="PANTHER" id="PTHR11956:SF11">
    <property type="entry name" value="ARGININE--TRNA LIGASE, MITOCHONDRIAL-RELATED"/>
    <property type="match status" value="1"/>
</dbReference>
<dbReference type="GO" id="GO:0005524">
    <property type="term" value="F:ATP binding"/>
    <property type="evidence" value="ECO:0007669"/>
    <property type="project" value="UniProtKB-KW"/>
</dbReference>
<sequence length="624" mass="70453">MASTVPPIASGSSEIPARYALPEFPAVASANPDREPMDAFRLAVAKLISDAWQEPLEKIFNGVDTGKKGVDLALAVVRFKKGDLESYARQVTDSFQPNAAISAVVWQKPFLNFTLNKESFAYHVLRQISSSALAARQNPSSFTEAYGTANLYPGKHMLVDFSSPNIAKPFHAGHLRSTIIGAVIANLHEAMGWKVTRLNYLGDWGTQYGLLSLGFDQFGDEEKLKENPIMHLFNVYVKINQANTEEKAKFNAGEITDEASTIHARAKQVFKDMEDGEPKALAQWSRFRDLSIKKLEEVYRKLNIHFDVYWGESQVNKESMERAVRICKEKGLTCTDRGALLVDLTEYKLERAIITKGDGTSIYLTRDLGGAFDKWNKYKFDKHIYVVQAAQSLHFKQLYKTLELMGEEYAGRFEHISFGLVNGMSTRRGTVKFLDDILDEATDVMHEQMRSNEVKYAQVENPELTSEIIGSTAVKIQDMSGKRINDYNFDIRRCTSFEGDFGPFIQYSHVRLSSIERKNPNVPIAASVDEIDLSILNDPKVNDIMYHLALYPTAVRNAYTYSEPSTLVNWCFRISHLVGSAWESVKVSGASEEEQRARLFFYVQIREVLASAMKLLSLTPIERM</sequence>
<dbReference type="PROSITE" id="PS00178">
    <property type="entry name" value="AA_TRNA_LIGASE_I"/>
    <property type="match status" value="1"/>
</dbReference>
<dbReference type="Gene3D" id="3.40.50.620">
    <property type="entry name" value="HUPs"/>
    <property type="match status" value="1"/>
</dbReference>
<dbReference type="InterPro" id="IPR009080">
    <property type="entry name" value="tRNAsynth_Ia_anticodon-bd"/>
</dbReference>
<dbReference type="InterPro" id="IPR001412">
    <property type="entry name" value="aa-tRNA-synth_I_CS"/>
</dbReference>
<comment type="catalytic activity">
    <reaction evidence="9">
        <text>tRNA(Arg) + L-arginine + ATP = L-arginyl-tRNA(Arg) + AMP + diphosphate</text>
        <dbReference type="Rhea" id="RHEA:20301"/>
        <dbReference type="Rhea" id="RHEA-COMP:9658"/>
        <dbReference type="Rhea" id="RHEA-COMP:9673"/>
        <dbReference type="ChEBI" id="CHEBI:30616"/>
        <dbReference type="ChEBI" id="CHEBI:32682"/>
        <dbReference type="ChEBI" id="CHEBI:33019"/>
        <dbReference type="ChEBI" id="CHEBI:78442"/>
        <dbReference type="ChEBI" id="CHEBI:78513"/>
        <dbReference type="ChEBI" id="CHEBI:456215"/>
        <dbReference type="EC" id="6.1.1.19"/>
    </reaction>
</comment>
<evidence type="ECO:0000256" key="4">
    <source>
        <dbReference type="ARBA" id="ARBA00022741"/>
    </source>
</evidence>
<evidence type="ECO:0000256" key="2">
    <source>
        <dbReference type="ARBA" id="ARBA00012837"/>
    </source>
</evidence>
<dbReference type="PRINTS" id="PR01038">
    <property type="entry name" value="TRNASYNTHARG"/>
</dbReference>
<dbReference type="Pfam" id="PF00750">
    <property type="entry name" value="tRNA-synt_1d"/>
    <property type="match status" value="1"/>
</dbReference>
<dbReference type="FunFam" id="3.40.50.620:FF:000058">
    <property type="entry name" value="Mitochondrial arginyl-tRNA synthetase"/>
    <property type="match status" value="1"/>
</dbReference>
<dbReference type="Pfam" id="PF05746">
    <property type="entry name" value="DALR_1"/>
    <property type="match status" value="1"/>
</dbReference>
<dbReference type="AlphaFoldDB" id="A0AA38HEX2"/>
<evidence type="ECO:0000256" key="7">
    <source>
        <dbReference type="ARBA" id="ARBA00023146"/>
    </source>
</evidence>
<dbReference type="InterPro" id="IPR001278">
    <property type="entry name" value="Arg-tRNA-ligase"/>
</dbReference>
<keyword evidence="13" id="KW-1185">Reference proteome</keyword>
<dbReference type="InterPro" id="IPR014729">
    <property type="entry name" value="Rossmann-like_a/b/a_fold"/>
</dbReference>
<dbReference type="FunFam" id="1.10.730.10:FF:000006">
    <property type="entry name" value="Arginyl-tRNA synthetase 2, mitochondrial"/>
    <property type="match status" value="1"/>
</dbReference>
<dbReference type="EMBL" id="JAKWFO010000004">
    <property type="protein sequence ID" value="KAI9637676.1"/>
    <property type="molecule type" value="Genomic_DNA"/>
</dbReference>
<reference evidence="12" key="1">
    <citation type="journal article" date="2022" name="G3 (Bethesda)">
        <title>High quality genome of the basidiomycete yeast Dioszegia hungarica PDD-24b-2 isolated from cloud water.</title>
        <authorList>
            <person name="Jarrige D."/>
            <person name="Haridas S."/>
            <person name="Bleykasten-Grosshans C."/>
            <person name="Joly M."/>
            <person name="Nadalig T."/>
            <person name="Sancelme M."/>
            <person name="Vuilleumier S."/>
            <person name="Grigoriev I.V."/>
            <person name="Amato P."/>
            <person name="Bringel F."/>
        </authorList>
    </citation>
    <scope>NUCLEOTIDE SEQUENCE</scope>
    <source>
        <strain evidence="12">PDD-24b-2</strain>
    </source>
</reference>
<dbReference type="RefSeq" id="XP_052947453.1">
    <property type="nucleotide sequence ID" value="XM_053092516.1"/>
</dbReference>
<evidence type="ECO:0000256" key="5">
    <source>
        <dbReference type="ARBA" id="ARBA00022840"/>
    </source>
</evidence>
<dbReference type="Gene3D" id="1.10.730.10">
    <property type="entry name" value="Isoleucyl-tRNA Synthetase, Domain 1"/>
    <property type="match status" value="1"/>
</dbReference>
<dbReference type="InterPro" id="IPR036695">
    <property type="entry name" value="Arg-tRNA-synth_N_sf"/>
</dbReference>
<dbReference type="CDD" id="cd00671">
    <property type="entry name" value="ArgRS_core"/>
    <property type="match status" value="1"/>
</dbReference>
<dbReference type="InterPro" id="IPR035684">
    <property type="entry name" value="ArgRS_core"/>
</dbReference>
<keyword evidence="6 10" id="KW-0648">Protein biosynthesis</keyword>
<dbReference type="PANTHER" id="PTHR11956">
    <property type="entry name" value="ARGINYL-TRNA SYNTHETASE"/>
    <property type="match status" value="1"/>
</dbReference>
<evidence type="ECO:0000256" key="1">
    <source>
        <dbReference type="ARBA" id="ARBA00005594"/>
    </source>
</evidence>
<dbReference type="Proteomes" id="UP001164286">
    <property type="component" value="Unassembled WGS sequence"/>
</dbReference>
<evidence type="ECO:0000256" key="8">
    <source>
        <dbReference type="ARBA" id="ARBA00033033"/>
    </source>
</evidence>
<evidence type="ECO:0000256" key="6">
    <source>
        <dbReference type="ARBA" id="ARBA00022917"/>
    </source>
</evidence>
<dbReference type="InterPro" id="IPR008909">
    <property type="entry name" value="DALR_anticod-bd"/>
</dbReference>
<evidence type="ECO:0000313" key="12">
    <source>
        <dbReference type="EMBL" id="KAI9637676.1"/>
    </source>
</evidence>
<evidence type="ECO:0000256" key="3">
    <source>
        <dbReference type="ARBA" id="ARBA00022598"/>
    </source>
</evidence>
<evidence type="ECO:0000313" key="13">
    <source>
        <dbReference type="Proteomes" id="UP001164286"/>
    </source>
</evidence>
<organism evidence="12 13">
    <name type="scientific">Dioszegia hungarica</name>
    <dbReference type="NCBI Taxonomy" id="4972"/>
    <lineage>
        <taxon>Eukaryota</taxon>
        <taxon>Fungi</taxon>
        <taxon>Dikarya</taxon>
        <taxon>Basidiomycota</taxon>
        <taxon>Agaricomycotina</taxon>
        <taxon>Tremellomycetes</taxon>
        <taxon>Tremellales</taxon>
        <taxon>Bulleribasidiaceae</taxon>
        <taxon>Dioszegia</taxon>
    </lineage>
</organism>
<comment type="caution">
    <text evidence="12">The sequence shown here is derived from an EMBL/GenBank/DDBJ whole genome shotgun (WGS) entry which is preliminary data.</text>
</comment>
<keyword evidence="3 10" id="KW-0436">Ligase</keyword>
<protein>
    <recommendedName>
        <fullName evidence="2">arginine--tRNA ligase</fullName>
        <ecNumber evidence="2">6.1.1.19</ecNumber>
    </recommendedName>
    <alternativeName>
        <fullName evidence="8">Arginyl-tRNA synthetase</fullName>
    </alternativeName>
</protein>
<name>A0AA38HEX2_9TREE</name>
<dbReference type="GO" id="GO:0032543">
    <property type="term" value="P:mitochondrial translation"/>
    <property type="evidence" value="ECO:0007669"/>
    <property type="project" value="TreeGrafter"/>
</dbReference>
<dbReference type="CDD" id="cd07956">
    <property type="entry name" value="Anticodon_Ia_Arg"/>
    <property type="match status" value="1"/>
</dbReference>
<accession>A0AA38HEX2</accession>
<dbReference type="SUPFAM" id="SSF55190">
    <property type="entry name" value="Arginyl-tRNA synthetase (ArgRS), N-terminal 'additional' domain"/>
    <property type="match status" value="1"/>
</dbReference>
<dbReference type="GeneID" id="77731721"/>
<evidence type="ECO:0000256" key="9">
    <source>
        <dbReference type="ARBA" id="ARBA00049339"/>
    </source>
</evidence>
<dbReference type="GO" id="GO:0006420">
    <property type="term" value="P:arginyl-tRNA aminoacylation"/>
    <property type="evidence" value="ECO:0007669"/>
    <property type="project" value="InterPro"/>
</dbReference>
<evidence type="ECO:0000256" key="10">
    <source>
        <dbReference type="RuleBase" id="RU363038"/>
    </source>
</evidence>
<dbReference type="NCBIfam" id="TIGR00456">
    <property type="entry name" value="argS"/>
    <property type="match status" value="1"/>
</dbReference>
<comment type="similarity">
    <text evidence="1 10">Belongs to the class-I aminoacyl-tRNA synthetase family.</text>
</comment>
<dbReference type="GO" id="GO:0004814">
    <property type="term" value="F:arginine-tRNA ligase activity"/>
    <property type="evidence" value="ECO:0007669"/>
    <property type="project" value="UniProtKB-EC"/>
</dbReference>
<dbReference type="SMART" id="SM00836">
    <property type="entry name" value="DALR_1"/>
    <property type="match status" value="1"/>
</dbReference>
<dbReference type="Gene3D" id="3.30.1360.70">
    <property type="entry name" value="Arginyl tRNA synthetase N-terminal domain"/>
    <property type="match status" value="1"/>
</dbReference>
<dbReference type="SUPFAM" id="SSF52374">
    <property type="entry name" value="Nucleotidylyl transferase"/>
    <property type="match status" value="1"/>
</dbReference>
<keyword evidence="5 10" id="KW-0067">ATP-binding</keyword>
<dbReference type="EC" id="6.1.1.19" evidence="2"/>
<keyword evidence="4 10" id="KW-0547">Nucleotide-binding</keyword>
<keyword evidence="7 10" id="KW-0030">Aminoacyl-tRNA synthetase</keyword>
<dbReference type="SUPFAM" id="SSF47323">
    <property type="entry name" value="Anticodon-binding domain of a subclass of class I aminoacyl-tRNA synthetases"/>
    <property type="match status" value="1"/>
</dbReference>
<evidence type="ECO:0000259" key="11">
    <source>
        <dbReference type="SMART" id="SM00836"/>
    </source>
</evidence>